<evidence type="ECO:0000313" key="6">
    <source>
        <dbReference type="Proteomes" id="UP000264146"/>
    </source>
</evidence>
<feature type="domain" description="Mannosyl-glycoprotein endo-beta-N-acetylglucosamidase-like" evidence="2">
    <location>
        <begin position="102"/>
        <end position="250"/>
    </location>
</feature>
<dbReference type="Pfam" id="PF01832">
    <property type="entry name" value="Glucosaminidase"/>
    <property type="match status" value="1"/>
</dbReference>
<keyword evidence="5" id="KW-0378">Hydrolase</keyword>
<accession>A0A7Z7VWL0</accession>
<name>A0A7Z7VWL0_STASC</name>
<keyword evidence="5" id="KW-0326">Glycosidase</keyword>
<organism evidence="5">
    <name type="scientific">Staphylococcus schleiferi</name>
    <dbReference type="NCBI Taxonomy" id="1295"/>
    <lineage>
        <taxon>Bacteria</taxon>
        <taxon>Bacillati</taxon>
        <taxon>Bacillota</taxon>
        <taxon>Bacilli</taxon>
        <taxon>Bacillales</taxon>
        <taxon>Staphylococcaceae</taxon>
        <taxon>Staphylococcus</taxon>
    </lineage>
</organism>
<comment type="similarity">
    <text evidence="1">In the N-terminal section; belongs to the N-acetylmuramoyl-L-alanine amidase 2 family.</text>
</comment>
<dbReference type="Proteomes" id="UP000264146">
    <property type="component" value="Chromosome"/>
</dbReference>
<dbReference type="GeneID" id="93789324"/>
<evidence type="ECO:0000313" key="4">
    <source>
        <dbReference type="EMBL" id="NHA34516.1"/>
    </source>
</evidence>
<dbReference type="InterPro" id="IPR002901">
    <property type="entry name" value="MGlyc_endo_b_GlcNAc-like_dom"/>
</dbReference>
<evidence type="ECO:0000256" key="1">
    <source>
        <dbReference type="ARBA" id="ARBA00006088"/>
    </source>
</evidence>
<dbReference type="EC" id="3.2.1.96" evidence="5"/>
<dbReference type="Gene3D" id="1.10.530.10">
    <property type="match status" value="1"/>
</dbReference>
<dbReference type="GO" id="GO:0033925">
    <property type="term" value="F:mannosyl-glycoprotein endo-beta-N-acetylglucosaminidase activity"/>
    <property type="evidence" value="ECO:0007669"/>
    <property type="project" value="UniProtKB-EC"/>
</dbReference>
<dbReference type="Proteomes" id="UP000572988">
    <property type="component" value="Unassembled WGS sequence"/>
</dbReference>
<dbReference type="EMBL" id="POVK01000026">
    <property type="protein sequence ID" value="NHA34516.1"/>
    <property type="molecule type" value="Genomic_DNA"/>
</dbReference>
<dbReference type="RefSeq" id="WP_016426293.1">
    <property type="nucleotide sequence ID" value="NZ_CABKRV010000002.1"/>
</dbReference>
<evidence type="ECO:0000313" key="3">
    <source>
        <dbReference type="EMBL" id="CAD7359007.1"/>
    </source>
</evidence>
<dbReference type="EMBL" id="LR962863">
    <property type="protein sequence ID" value="CAD7359007.1"/>
    <property type="molecule type" value="Genomic_DNA"/>
</dbReference>
<proteinExistence type="inferred from homology"/>
<gene>
    <name evidence="5" type="primary">atl_2</name>
    <name evidence="4" type="ORF">C1O36_08330</name>
    <name evidence="5" type="ORF">NCTC12218_00594</name>
</gene>
<dbReference type="SMART" id="SM00047">
    <property type="entry name" value="LYZ2"/>
    <property type="match status" value="1"/>
</dbReference>
<dbReference type="EMBL" id="UHEF01000001">
    <property type="protein sequence ID" value="SUM87356.1"/>
    <property type="molecule type" value="Genomic_DNA"/>
</dbReference>
<protein>
    <submittedName>
        <fullName evidence="4">Autolysin</fullName>
    </submittedName>
    <submittedName>
        <fullName evidence="5">Glucosaminidase</fullName>
        <ecNumber evidence="5">3.2.1.96</ecNumber>
    </submittedName>
</protein>
<dbReference type="AlphaFoldDB" id="A0A7Z7VWL0"/>
<reference evidence="5" key="2">
    <citation type="submission" date="2018-06" db="EMBL/GenBank/DDBJ databases">
        <authorList>
            <consortium name="Pathogen Informatics"/>
            <person name="Doyle S."/>
        </authorList>
    </citation>
    <scope>NUCLEOTIDE SEQUENCE [LARGE SCALE GENOMIC DNA]</scope>
    <source>
        <strain evidence="5">NCTC12218</strain>
    </source>
</reference>
<evidence type="ECO:0000313" key="7">
    <source>
        <dbReference type="Proteomes" id="UP000572988"/>
    </source>
</evidence>
<evidence type="ECO:0000259" key="2">
    <source>
        <dbReference type="SMART" id="SM00047"/>
    </source>
</evidence>
<keyword evidence="7" id="KW-1185">Reference proteome</keyword>
<reference evidence="4 7" key="1">
    <citation type="submission" date="2018-01" db="EMBL/GenBank/DDBJ databases">
        <title>Complete genome sequence of Staphylococcus Scheliferi isolated from human.</title>
        <authorList>
            <person name="Abouelkhair M.A."/>
            <person name="Bemis D.A."/>
            <person name="Kania S.A."/>
        </authorList>
    </citation>
    <scope>NUCLEOTIDE SEQUENCE [LARGE SCALE GENOMIC DNA]</scope>
    <source>
        <strain evidence="4 7">ATCC 43808</strain>
    </source>
</reference>
<evidence type="ECO:0000313" key="5">
    <source>
        <dbReference type="EMBL" id="SUM87356.1"/>
    </source>
</evidence>
<sequence length="260" mass="29899">MKRFIKEKPSRALLILILTIFAILLLMNETSLFKNDKTHTFSEAYDKQVKGEALHTKSEGHQFVKASHQDVKNAMEIKRKDSDLMYMDLSEAVQMSEKEVNQMLKGKGILEGQGKAFLDAQNKYDVNVIYLISHAQLETGEGKSELAQGIKSGKKKYFNFFGIGAFDSNAVKTGSSYAQKANWTTPRQAIMGGAKFVRQNYFENGQLNLYQMRWNPKQPATHQYASDIDWARKIADRMSFYYEHYGIKKDDIRKDFYQKG</sequence>
<reference evidence="3 6" key="3">
    <citation type="submission" date="2020-11" db="EMBL/GenBank/DDBJ databases">
        <authorList>
            <consortium name="Pathogen Informatics"/>
        </authorList>
    </citation>
    <scope>NUCLEOTIDE SEQUENCE [LARGE SCALE GENOMIC DNA]</scope>
    <source>
        <strain evidence="3 6">NCTC12218</strain>
    </source>
</reference>
<dbReference type="GO" id="GO:0004040">
    <property type="term" value="F:amidase activity"/>
    <property type="evidence" value="ECO:0007669"/>
    <property type="project" value="InterPro"/>
</dbReference>